<proteinExistence type="predicted"/>
<keyword evidence="1" id="KW-0812">Transmembrane</keyword>
<evidence type="ECO:0000313" key="3">
    <source>
        <dbReference type="Proteomes" id="UP000799766"/>
    </source>
</evidence>
<dbReference type="Proteomes" id="UP000799766">
    <property type="component" value="Unassembled WGS sequence"/>
</dbReference>
<keyword evidence="3" id="KW-1185">Reference proteome</keyword>
<organism evidence="2 3">
    <name type="scientific">Lineolata rhizophorae</name>
    <dbReference type="NCBI Taxonomy" id="578093"/>
    <lineage>
        <taxon>Eukaryota</taxon>
        <taxon>Fungi</taxon>
        <taxon>Dikarya</taxon>
        <taxon>Ascomycota</taxon>
        <taxon>Pezizomycotina</taxon>
        <taxon>Dothideomycetes</taxon>
        <taxon>Dothideomycetes incertae sedis</taxon>
        <taxon>Lineolatales</taxon>
        <taxon>Lineolataceae</taxon>
        <taxon>Lineolata</taxon>
    </lineage>
</organism>
<name>A0A6A6NXN5_9PEZI</name>
<keyword evidence="1" id="KW-1133">Transmembrane helix</keyword>
<evidence type="ECO:0000313" key="2">
    <source>
        <dbReference type="EMBL" id="KAF2456023.1"/>
    </source>
</evidence>
<keyword evidence="1" id="KW-0472">Membrane</keyword>
<evidence type="ECO:0000256" key="1">
    <source>
        <dbReference type="SAM" id="Phobius"/>
    </source>
</evidence>
<accession>A0A6A6NXN5</accession>
<gene>
    <name evidence="2" type="ORF">BDY21DRAFT_364776</name>
</gene>
<protein>
    <submittedName>
        <fullName evidence="2">Uncharacterized protein</fullName>
    </submittedName>
</protein>
<dbReference type="EMBL" id="MU001684">
    <property type="protein sequence ID" value="KAF2456023.1"/>
    <property type="molecule type" value="Genomic_DNA"/>
</dbReference>
<sequence length="123" mass="14316">MQSLIILALSTLTTALLYHIFGTGGLLVILSNFLRIGMDFLTFFKTHDHTRLSYILDDLLQIALLPGFFVAQIVIRISRGRPTEWPRLSSNNHFYDYCHYIRLFNSDFDLKTFKTQIVVSPWM</sequence>
<feature type="transmembrane region" description="Helical" evidence="1">
    <location>
        <begin position="12"/>
        <end position="34"/>
    </location>
</feature>
<reference evidence="2" key="1">
    <citation type="journal article" date="2020" name="Stud. Mycol.">
        <title>101 Dothideomycetes genomes: a test case for predicting lifestyles and emergence of pathogens.</title>
        <authorList>
            <person name="Haridas S."/>
            <person name="Albert R."/>
            <person name="Binder M."/>
            <person name="Bloem J."/>
            <person name="Labutti K."/>
            <person name="Salamov A."/>
            <person name="Andreopoulos B."/>
            <person name="Baker S."/>
            <person name="Barry K."/>
            <person name="Bills G."/>
            <person name="Bluhm B."/>
            <person name="Cannon C."/>
            <person name="Castanera R."/>
            <person name="Culley D."/>
            <person name="Daum C."/>
            <person name="Ezra D."/>
            <person name="Gonzalez J."/>
            <person name="Henrissat B."/>
            <person name="Kuo A."/>
            <person name="Liang C."/>
            <person name="Lipzen A."/>
            <person name="Lutzoni F."/>
            <person name="Magnuson J."/>
            <person name="Mondo S."/>
            <person name="Nolan M."/>
            <person name="Ohm R."/>
            <person name="Pangilinan J."/>
            <person name="Park H.-J."/>
            <person name="Ramirez L."/>
            <person name="Alfaro M."/>
            <person name="Sun H."/>
            <person name="Tritt A."/>
            <person name="Yoshinaga Y."/>
            <person name="Zwiers L.-H."/>
            <person name="Turgeon B."/>
            <person name="Goodwin S."/>
            <person name="Spatafora J."/>
            <person name="Crous P."/>
            <person name="Grigoriev I."/>
        </authorList>
    </citation>
    <scope>NUCLEOTIDE SEQUENCE</scope>
    <source>
        <strain evidence="2">ATCC 16933</strain>
    </source>
</reference>
<dbReference type="AlphaFoldDB" id="A0A6A6NXN5"/>